<dbReference type="Pfam" id="PF01025">
    <property type="entry name" value="GrpE"/>
    <property type="match status" value="1"/>
</dbReference>
<dbReference type="GO" id="GO:0006457">
    <property type="term" value="P:protein folding"/>
    <property type="evidence" value="ECO:0007669"/>
    <property type="project" value="InterPro"/>
</dbReference>
<dbReference type="GO" id="GO:0051087">
    <property type="term" value="F:protein-folding chaperone binding"/>
    <property type="evidence" value="ECO:0007669"/>
    <property type="project" value="InterPro"/>
</dbReference>
<evidence type="ECO:0000313" key="10">
    <source>
        <dbReference type="EMBL" id="CAD8590068.1"/>
    </source>
</evidence>
<dbReference type="GO" id="GO:0051082">
    <property type="term" value="F:unfolded protein binding"/>
    <property type="evidence" value="ECO:0007669"/>
    <property type="project" value="TreeGrafter"/>
</dbReference>
<evidence type="ECO:0000256" key="9">
    <source>
        <dbReference type="SAM" id="Coils"/>
    </source>
</evidence>
<dbReference type="Gene3D" id="3.90.20.20">
    <property type="match status" value="1"/>
</dbReference>
<reference evidence="10" key="1">
    <citation type="submission" date="2021-01" db="EMBL/GenBank/DDBJ databases">
        <authorList>
            <person name="Corre E."/>
            <person name="Pelletier E."/>
            <person name="Niang G."/>
            <person name="Scheremetjew M."/>
            <person name="Finn R."/>
            <person name="Kale V."/>
            <person name="Holt S."/>
            <person name="Cochrane G."/>
            <person name="Meng A."/>
            <person name="Brown T."/>
            <person name="Cohen L."/>
        </authorList>
    </citation>
    <scope>NUCLEOTIDE SEQUENCE</scope>
    <source>
        <strain evidence="10">CCMP494</strain>
    </source>
</reference>
<dbReference type="PRINTS" id="PR00773">
    <property type="entry name" value="GRPEPROTEIN"/>
</dbReference>
<dbReference type="EMBL" id="HBEV01009763">
    <property type="protein sequence ID" value="CAD8590068.1"/>
    <property type="molecule type" value="Transcribed_RNA"/>
</dbReference>
<comment type="subunit">
    <text evidence="3">Homodimer.</text>
</comment>
<accession>A0A7S0KTQ6</accession>
<dbReference type="AlphaFoldDB" id="A0A7S0KTQ6"/>
<evidence type="ECO:0000256" key="5">
    <source>
        <dbReference type="ARBA" id="ARBA00023016"/>
    </source>
</evidence>
<keyword evidence="5" id="KW-0346">Stress response</keyword>
<comment type="similarity">
    <text evidence="2 8">Belongs to the GrpE family.</text>
</comment>
<evidence type="ECO:0000256" key="8">
    <source>
        <dbReference type="RuleBase" id="RU004478"/>
    </source>
</evidence>
<dbReference type="SUPFAM" id="SSF58014">
    <property type="entry name" value="Coiled-coil domain of nucleotide exchange factor GrpE"/>
    <property type="match status" value="1"/>
</dbReference>
<keyword evidence="7" id="KW-0496">Mitochondrion</keyword>
<keyword evidence="6 7" id="KW-0143">Chaperone</keyword>
<dbReference type="InterPro" id="IPR000740">
    <property type="entry name" value="GrpE"/>
</dbReference>
<organism evidence="10">
    <name type="scientific">Micromonas pusilla</name>
    <name type="common">Picoplanktonic green alga</name>
    <name type="synonym">Chromulina pusilla</name>
    <dbReference type="NCBI Taxonomy" id="38833"/>
    <lineage>
        <taxon>Eukaryota</taxon>
        <taxon>Viridiplantae</taxon>
        <taxon>Chlorophyta</taxon>
        <taxon>Mamiellophyceae</taxon>
        <taxon>Mamiellales</taxon>
        <taxon>Mamiellaceae</taxon>
        <taxon>Micromonas</taxon>
    </lineage>
</organism>
<evidence type="ECO:0000256" key="4">
    <source>
        <dbReference type="ARBA" id="ARBA00022490"/>
    </source>
</evidence>
<dbReference type="CDD" id="cd00446">
    <property type="entry name" value="GrpE"/>
    <property type="match status" value="1"/>
</dbReference>
<protein>
    <recommendedName>
        <fullName evidence="7">GrpE protein homolog</fullName>
    </recommendedName>
</protein>
<keyword evidence="9" id="KW-0175">Coiled coil</keyword>
<evidence type="ECO:0000256" key="7">
    <source>
        <dbReference type="RuleBase" id="RU000640"/>
    </source>
</evidence>
<comment type="subcellular location">
    <subcellularLocation>
        <location evidence="1">Cytoplasm</location>
    </subcellularLocation>
    <subcellularLocation>
        <location evidence="7">Mitochondrion matrix</location>
    </subcellularLocation>
</comment>
<evidence type="ECO:0000256" key="1">
    <source>
        <dbReference type="ARBA" id="ARBA00004496"/>
    </source>
</evidence>
<keyword evidence="4" id="KW-0963">Cytoplasm</keyword>
<dbReference type="FunFam" id="2.30.22.10:FF:000001">
    <property type="entry name" value="Protein GrpE"/>
    <property type="match status" value="1"/>
</dbReference>
<dbReference type="HAMAP" id="MF_01151">
    <property type="entry name" value="GrpE"/>
    <property type="match status" value="1"/>
</dbReference>
<dbReference type="PANTHER" id="PTHR21237:SF40">
    <property type="entry name" value="CELL CYCLE AND APOPTOSIS REGULATOR PROTEIN 2"/>
    <property type="match status" value="1"/>
</dbReference>
<dbReference type="GO" id="GO:0042803">
    <property type="term" value="F:protein homodimerization activity"/>
    <property type="evidence" value="ECO:0007669"/>
    <property type="project" value="InterPro"/>
</dbReference>
<evidence type="ECO:0000256" key="2">
    <source>
        <dbReference type="ARBA" id="ARBA00009054"/>
    </source>
</evidence>
<dbReference type="InterPro" id="IPR009012">
    <property type="entry name" value="GrpE_head"/>
</dbReference>
<evidence type="ECO:0000256" key="3">
    <source>
        <dbReference type="ARBA" id="ARBA00011738"/>
    </source>
</evidence>
<dbReference type="SUPFAM" id="SSF51064">
    <property type="entry name" value="Head domain of nucleotide exchange factor GrpE"/>
    <property type="match status" value="1"/>
</dbReference>
<name>A0A7S0KTQ6_MICPS</name>
<sequence length="306" mass="32886">MAFSAFAPSLSSAATTASVSQTTKPIRRPSAVVGCKTTIARARRSDTGFVKFGCPRRSSMNVLVYAAGGEGDDLDDEENARRAAEPEVEVIEGDEEVEEPAAVEASKCNELLGKLREAVEAGNAADVLADVLPELTSEVSGIESAFGDIQAANVGLKDQADTLKDQYLRLNADFDNFKKRTLKEKEQLSQTAKSKFFEALLPALDNFDLAQANLKPENEEAQKIVSQYQGLVDGLMTILTNQGLSTVAGVGAPFDPNFHEAIMREESADAPEDTILEEFRKGYKMGENTLIRAAMVKVAASPSASE</sequence>
<gene>
    <name evidence="10" type="ORF">MSP1404_LOCUS7472</name>
</gene>
<dbReference type="InterPro" id="IPR013805">
    <property type="entry name" value="GrpE_CC"/>
</dbReference>
<evidence type="ECO:0000256" key="6">
    <source>
        <dbReference type="ARBA" id="ARBA00023186"/>
    </source>
</evidence>
<dbReference type="PROSITE" id="PS01071">
    <property type="entry name" value="GRPE"/>
    <property type="match status" value="1"/>
</dbReference>
<feature type="coiled-coil region" evidence="9">
    <location>
        <begin position="153"/>
        <end position="180"/>
    </location>
</feature>
<dbReference type="GO" id="GO:0005759">
    <property type="term" value="C:mitochondrial matrix"/>
    <property type="evidence" value="ECO:0007669"/>
    <property type="project" value="UniProtKB-SubCell"/>
</dbReference>
<dbReference type="GO" id="GO:0000774">
    <property type="term" value="F:adenyl-nucleotide exchange factor activity"/>
    <property type="evidence" value="ECO:0007669"/>
    <property type="project" value="InterPro"/>
</dbReference>
<dbReference type="Gene3D" id="2.30.22.10">
    <property type="entry name" value="Head domain of nucleotide exchange factor GrpE"/>
    <property type="match status" value="1"/>
</dbReference>
<proteinExistence type="inferred from homology"/>
<comment type="function">
    <text evidence="7">Essential component of the PAM complex, a complex required for the translocation of transit peptide-containing proteins from the inner membrane into the mitochondrial matrix in an ATP-dependent manner.</text>
</comment>
<dbReference type="PANTHER" id="PTHR21237">
    <property type="entry name" value="GRPE PROTEIN"/>
    <property type="match status" value="1"/>
</dbReference>